<dbReference type="AlphaFoldDB" id="A0A0F5IPK9"/>
<evidence type="ECO:0000313" key="1">
    <source>
        <dbReference type="EMBL" id="KKB47476.1"/>
    </source>
</evidence>
<proteinExistence type="predicted"/>
<keyword evidence="2" id="KW-1185">Reference proteome</keyword>
<sequence length="56" mass="6554">MKNKGNIRFKTDCLCELETFVISPLKNNSYFAANKMKDEKDNNYTVIWSIAVDIMF</sequence>
<reference evidence="1 2" key="1">
    <citation type="submission" date="2013-04" db="EMBL/GenBank/DDBJ databases">
        <title>The Genome Sequence of Parabacteroides gordonii DSM 23371.</title>
        <authorList>
            <consortium name="The Broad Institute Genomics Platform"/>
            <person name="Earl A."/>
            <person name="Ward D."/>
            <person name="Feldgarden M."/>
            <person name="Gevers D."/>
            <person name="Martens E."/>
            <person name="Sakamoto M."/>
            <person name="Benno Y."/>
            <person name="Suzuki N."/>
            <person name="Matsunaga N."/>
            <person name="Koshihara K."/>
            <person name="Seki M."/>
            <person name="Komiya H."/>
            <person name="Walker B."/>
            <person name="Young S."/>
            <person name="Zeng Q."/>
            <person name="Gargeya S."/>
            <person name="Fitzgerald M."/>
            <person name="Haas B."/>
            <person name="Abouelleil A."/>
            <person name="Allen A.W."/>
            <person name="Alvarado L."/>
            <person name="Arachchi H.M."/>
            <person name="Berlin A.M."/>
            <person name="Chapman S.B."/>
            <person name="Gainer-Dewar J."/>
            <person name="Goldberg J."/>
            <person name="Griggs A."/>
            <person name="Gujja S."/>
            <person name="Hansen M."/>
            <person name="Howarth C."/>
            <person name="Imamovic A."/>
            <person name="Ireland A."/>
            <person name="Larimer J."/>
            <person name="McCowan C."/>
            <person name="Murphy C."/>
            <person name="Pearson M."/>
            <person name="Poon T.W."/>
            <person name="Priest M."/>
            <person name="Roberts A."/>
            <person name="Saif S."/>
            <person name="Shea T."/>
            <person name="Sisk P."/>
            <person name="Sykes S."/>
            <person name="Wortman J."/>
            <person name="Nusbaum C."/>
            <person name="Birren B."/>
        </authorList>
    </citation>
    <scope>NUCLEOTIDE SEQUENCE [LARGE SCALE GENOMIC DNA]</scope>
    <source>
        <strain evidence="1 2">MS-1</strain>
    </source>
</reference>
<dbReference type="HOGENOM" id="CLU_3010085_0_0_10"/>
<organism evidence="1 2">
    <name type="scientific">Parabacteroides gordonii MS-1 = DSM 23371</name>
    <dbReference type="NCBI Taxonomy" id="1203610"/>
    <lineage>
        <taxon>Bacteria</taxon>
        <taxon>Pseudomonadati</taxon>
        <taxon>Bacteroidota</taxon>
        <taxon>Bacteroidia</taxon>
        <taxon>Bacteroidales</taxon>
        <taxon>Tannerellaceae</taxon>
        <taxon>Parabacteroides</taxon>
    </lineage>
</organism>
<protein>
    <submittedName>
        <fullName evidence="1">Uncharacterized protein</fullName>
    </submittedName>
</protein>
<name>A0A0F5IPK9_9BACT</name>
<gene>
    <name evidence="1" type="ORF">HMPREF1536_05120</name>
</gene>
<evidence type="ECO:0000313" key="2">
    <source>
        <dbReference type="Proteomes" id="UP000033035"/>
    </source>
</evidence>
<accession>A0A0F5IPK9</accession>
<dbReference type="EMBL" id="AQHW01000029">
    <property type="protein sequence ID" value="KKB47476.1"/>
    <property type="molecule type" value="Genomic_DNA"/>
</dbReference>
<dbReference type="Proteomes" id="UP000033035">
    <property type="component" value="Unassembled WGS sequence"/>
</dbReference>
<comment type="caution">
    <text evidence="1">The sequence shown here is derived from an EMBL/GenBank/DDBJ whole genome shotgun (WGS) entry which is preliminary data.</text>
</comment>